<dbReference type="SMART" id="SM00155">
    <property type="entry name" value="PLDc"/>
    <property type="match status" value="2"/>
</dbReference>
<dbReference type="InterPro" id="IPR025202">
    <property type="entry name" value="PLD-like_dom"/>
</dbReference>
<keyword evidence="4" id="KW-0812">Transmembrane</keyword>
<feature type="transmembrane region" description="Helical" evidence="4">
    <location>
        <begin position="546"/>
        <end position="566"/>
    </location>
</feature>
<protein>
    <submittedName>
        <fullName evidence="6">Phospholipase D-like domain-containing protein</fullName>
    </submittedName>
</protein>
<dbReference type="CDD" id="cd09128">
    <property type="entry name" value="PLDc_unchar1_2"/>
    <property type="match status" value="1"/>
</dbReference>
<keyword evidence="2" id="KW-0442">Lipid degradation</keyword>
<proteinExistence type="predicted"/>
<evidence type="ECO:0000256" key="3">
    <source>
        <dbReference type="ARBA" id="ARBA00023098"/>
    </source>
</evidence>
<dbReference type="AlphaFoldDB" id="A0AAF0FMC5"/>
<dbReference type="GO" id="GO:0016891">
    <property type="term" value="F:RNA endonuclease activity producing 5'-phosphomonoesters, hydrolytic mechanism"/>
    <property type="evidence" value="ECO:0007669"/>
    <property type="project" value="TreeGrafter"/>
</dbReference>
<feature type="domain" description="PLD phosphodiesterase" evidence="5">
    <location>
        <begin position="471"/>
        <end position="498"/>
    </location>
</feature>
<gene>
    <name evidence="6" type="ORF">L1994_10170</name>
</gene>
<dbReference type="RefSeq" id="WP_278099332.1">
    <property type="nucleotide sequence ID" value="NZ_CP091092.1"/>
</dbReference>
<dbReference type="InterPro" id="IPR001736">
    <property type="entry name" value="PLipase_D/transphosphatidylase"/>
</dbReference>
<dbReference type="Proteomes" id="UP001218895">
    <property type="component" value="Chromosome"/>
</dbReference>
<keyword evidence="1" id="KW-0378">Hydrolase</keyword>
<organism evidence="6 7">
    <name type="scientific">Methanomicrobium antiquum</name>
    <dbReference type="NCBI Taxonomy" id="487686"/>
    <lineage>
        <taxon>Archaea</taxon>
        <taxon>Methanobacteriati</taxon>
        <taxon>Methanobacteriota</taxon>
        <taxon>Stenosarchaea group</taxon>
        <taxon>Methanomicrobia</taxon>
        <taxon>Methanomicrobiales</taxon>
        <taxon>Methanomicrobiaceae</taxon>
        <taxon>Methanomicrobium</taxon>
    </lineage>
</organism>
<dbReference type="PANTHER" id="PTHR43856:SF1">
    <property type="entry name" value="MITOCHONDRIAL CARDIOLIPIN HYDROLASE"/>
    <property type="match status" value="1"/>
</dbReference>
<accession>A0AAF0FMC5</accession>
<dbReference type="EMBL" id="CP091092">
    <property type="protein sequence ID" value="WFN36495.1"/>
    <property type="molecule type" value="Genomic_DNA"/>
</dbReference>
<dbReference type="Gene3D" id="3.30.870.10">
    <property type="entry name" value="Endonuclease Chain A"/>
    <property type="match status" value="2"/>
</dbReference>
<sequence length="569" mass="62804">MKTGRIFFKAVLSVFLIFILVCSSQAFLITSFCPDTWLKGEGDEFFVLSGTGSLNGIMVSDGEGSVRFPENSYCSGLVVVAREGEAYEKIHKKPPDYEMYDTSPAIPDAIRTGNLQMGNSGDELTLYKNSKVIQTVSWPGDVSKGEGRVHFLKDGIWDARPYFIGQSEFSPETFEDVTLTAFVSPDCSYEVLKDAVLDAKSDIKLNVYEFTSPYIAEILKGKSKSGVKLTVLLEGGPVGGISSDENYAVSEITGAGASVYSVETEIGPFHTPYRYNHAKYMITDDENILLASENFGLTGFPPQGKTGNRGYGVYVNDKQTSEYFKSVFEEDINGGWVGAFTPKRGSLSPDEESLKSFSPEFKPEVFTGVFLTPVISPDTSYLIEDMISNAKYSVDIEQAYIKNWSTGKNPYLEAAIDAARRGANVRILLDSYWFNTEGDLDNDEMAEYINSVAKSENLPLEAGLADLNRLGIEKIHNKAVITDGESVLISSVNWNENSPSYNREAGVILSGGNVSKYYKKVFDYDWERRQGAESAVFSGLSENDGYGAKCLTGIIVIFLFAVIYLVRRR</sequence>
<name>A0AAF0FMC5_9EURY</name>
<dbReference type="InterPro" id="IPR051406">
    <property type="entry name" value="PLD_domain"/>
</dbReference>
<evidence type="ECO:0000256" key="4">
    <source>
        <dbReference type="SAM" id="Phobius"/>
    </source>
</evidence>
<dbReference type="GO" id="GO:0016042">
    <property type="term" value="P:lipid catabolic process"/>
    <property type="evidence" value="ECO:0007669"/>
    <property type="project" value="UniProtKB-KW"/>
</dbReference>
<reference evidence="6" key="1">
    <citation type="submission" date="2022-01" db="EMBL/GenBank/DDBJ databases">
        <title>Complete genome of Methanomicrobium antiquum DSM 21220.</title>
        <authorList>
            <person name="Chen S.-C."/>
            <person name="You Y.-T."/>
            <person name="Zhou Y.-Z."/>
            <person name="Lai M.-C."/>
        </authorList>
    </citation>
    <scope>NUCLEOTIDE SEQUENCE</scope>
    <source>
        <strain evidence="6">DSM 21220</strain>
    </source>
</reference>
<keyword evidence="4" id="KW-1133">Transmembrane helix</keyword>
<evidence type="ECO:0000313" key="7">
    <source>
        <dbReference type="Proteomes" id="UP001218895"/>
    </source>
</evidence>
<keyword evidence="7" id="KW-1185">Reference proteome</keyword>
<dbReference type="Pfam" id="PF13091">
    <property type="entry name" value="PLDc_2"/>
    <property type="match status" value="2"/>
</dbReference>
<evidence type="ECO:0000313" key="6">
    <source>
        <dbReference type="EMBL" id="WFN36495.1"/>
    </source>
</evidence>
<dbReference type="PANTHER" id="PTHR43856">
    <property type="entry name" value="CARDIOLIPIN HYDROLASE"/>
    <property type="match status" value="1"/>
</dbReference>
<evidence type="ECO:0000256" key="1">
    <source>
        <dbReference type="ARBA" id="ARBA00022801"/>
    </source>
</evidence>
<dbReference type="PROSITE" id="PS50035">
    <property type="entry name" value="PLD"/>
    <property type="match status" value="2"/>
</dbReference>
<keyword evidence="3" id="KW-0443">Lipid metabolism</keyword>
<dbReference type="SUPFAM" id="SSF56024">
    <property type="entry name" value="Phospholipase D/nuclease"/>
    <property type="match status" value="2"/>
</dbReference>
<keyword evidence="4" id="KW-0472">Membrane</keyword>
<feature type="domain" description="PLD phosphodiesterase" evidence="5">
    <location>
        <begin position="272"/>
        <end position="299"/>
    </location>
</feature>
<dbReference type="GeneID" id="79950766"/>
<dbReference type="KEGG" id="manq:L1994_10170"/>
<evidence type="ECO:0000259" key="5">
    <source>
        <dbReference type="PROSITE" id="PS50035"/>
    </source>
</evidence>
<evidence type="ECO:0000256" key="2">
    <source>
        <dbReference type="ARBA" id="ARBA00022963"/>
    </source>
</evidence>